<dbReference type="InterPro" id="IPR021683">
    <property type="entry name" value="DUF3267"/>
</dbReference>
<dbReference type="AlphaFoldDB" id="A0A556PNQ0"/>
<dbReference type="RefSeq" id="WP_144088326.1">
    <property type="nucleotide sequence ID" value="NZ_VMHE01000006.1"/>
</dbReference>
<keyword evidence="1" id="KW-1133">Transmembrane helix</keyword>
<reference evidence="2 3" key="1">
    <citation type="submission" date="2019-07" db="EMBL/GenBank/DDBJ databases">
        <title>Allobacillus sp. nov. SKP isolated from shrimp paste of Euphausiacea.</title>
        <authorList>
            <person name="Kanchanasin P."/>
            <person name="Tanasupawat S."/>
            <person name="Shi W."/>
            <person name="Wu L."/>
            <person name="Ma J."/>
        </authorList>
    </citation>
    <scope>NUCLEOTIDE SEQUENCE [LARGE SCALE GENOMIC DNA]</scope>
    <source>
        <strain evidence="2 3">SKP4-8</strain>
    </source>
</reference>
<protein>
    <submittedName>
        <fullName evidence="2">DUF3267 domain-containing protein</fullName>
    </submittedName>
</protein>
<feature type="transmembrane region" description="Helical" evidence="1">
    <location>
        <begin position="18"/>
        <end position="39"/>
    </location>
</feature>
<feature type="transmembrane region" description="Helical" evidence="1">
    <location>
        <begin position="135"/>
        <end position="158"/>
    </location>
</feature>
<dbReference type="EMBL" id="VMHE01000006">
    <property type="protein sequence ID" value="TSJ66024.1"/>
    <property type="molecule type" value="Genomic_DNA"/>
</dbReference>
<organism evidence="2 3">
    <name type="scientific">Allobacillus salarius</name>
    <dbReference type="NCBI Taxonomy" id="1955272"/>
    <lineage>
        <taxon>Bacteria</taxon>
        <taxon>Bacillati</taxon>
        <taxon>Bacillota</taxon>
        <taxon>Bacilli</taxon>
        <taxon>Bacillales</taxon>
        <taxon>Bacillaceae</taxon>
        <taxon>Allobacillus</taxon>
    </lineage>
</organism>
<accession>A0A556PNQ0</accession>
<feature type="transmembrane region" description="Helical" evidence="1">
    <location>
        <begin position="108"/>
        <end position="129"/>
    </location>
</feature>
<evidence type="ECO:0000256" key="1">
    <source>
        <dbReference type="SAM" id="Phobius"/>
    </source>
</evidence>
<keyword evidence="3" id="KW-1185">Reference proteome</keyword>
<keyword evidence="1" id="KW-0812">Transmembrane</keyword>
<proteinExistence type="predicted"/>
<evidence type="ECO:0000313" key="3">
    <source>
        <dbReference type="Proteomes" id="UP000316425"/>
    </source>
</evidence>
<name>A0A556PNQ0_9BACI</name>
<keyword evidence="1" id="KW-0472">Membrane</keyword>
<feature type="transmembrane region" description="Helical" evidence="1">
    <location>
        <begin position="51"/>
        <end position="75"/>
    </location>
</feature>
<dbReference type="Proteomes" id="UP000316425">
    <property type="component" value="Unassembled WGS sequence"/>
</dbReference>
<dbReference type="Pfam" id="PF11667">
    <property type="entry name" value="DUF3267"/>
    <property type="match status" value="1"/>
</dbReference>
<gene>
    <name evidence="2" type="ORF">FPQ13_05515</name>
</gene>
<sequence length="179" mass="20402">MTCWKTVNVTKEIGQNRLLLLSILTAILAFIVLYMPFSIVFQHIQLAEPPFASVVISLFLLPIMHKLIHVAPILFTSKTIHLKWKVKYKVIVSLRAQMESTLSKKTSILSIIAPTLIITLPLIILAYYIPAYHPILLFMAAIHIGMSLHDWLTLFSILRAPKKSVIEKSQNEFDILVRD</sequence>
<dbReference type="OrthoDB" id="2360495at2"/>
<comment type="caution">
    <text evidence="2">The sequence shown here is derived from an EMBL/GenBank/DDBJ whole genome shotgun (WGS) entry which is preliminary data.</text>
</comment>
<evidence type="ECO:0000313" key="2">
    <source>
        <dbReference type="EMBL" id="TSJ66024.1"/>
    </source>
</evidence>